<evidence type="ECO:0000313" key="2">
    <source>
        <dbReference type="Proteomes" id="UP000253872"/>
    </source>
</evidence>
<reference evidence="1 2" key="1">
    <citation type="submission" date="2018-05" db="EMBL/GenBank/DDBJ databases">
        <title>Draft Genome Sequences for a Diverse set of 7 Haemophilus Species.</title>
        <authorList>
            <person name="Nichols M."/>
            <person name="Topaz N."/>
            <person name="Wang X."/>
            <person name="Wang X."/>
            <person name="Boxrud D."/>
        </authorList>
    </citation>
    <scope>NUCLEOTIDE SEQUENCE [LARGE SCALE GENOMIC DNA]</scope>
    <source>
        <strain evidence="1 2">C2002001239</strain>
    </source>
</reference>
<comment type="caution">
    <text evidence="1">The sequence shown here is derived from an EMBL/GenBank/DDBJ whole genome shotgun (WGS) entry which is preliminary data.</text>
</comment>
<accession>A0A369YGU5</accession>
<evidence type="ECO:0000313" key="1">
    <source>
        <dbReference type="EMBL" id="RDE73068.1"/>
    </source>
</evidence>
<sequence>MAKTTQTQPTNNDQSFAYAVGQDIAALKAAVEILTHNQQDQGEKAKILKVVIPAARDQSEKGMNVIISIPAEYQWAFCMEYQNFNGFHSISTTQLNETLTMQLIEVEQVIYYRKIMGVNEFNSPDIDTVTINQEELPKLQQA</sequence>
<dbReference type="AlphaFoldDB" id="A0A369YGU5"/>
<dbReference type="Proteomes" id="UP000253872">
    <property type="component" value="Unassembled WGS sequence"/>
</dbReference>
<protein>
    <submittedName>
        <fullName evidence="1">Uncharacterized protein</fullName>
    </submittedName>
</protein>
<gene>
    <name evidence="1" type="ORF">DPV93_02995</name>
</gene>
<organism evidence="1 2">
    <name type="scientific">Haemophilus sputorum</name>
    <dbReference type="NCBI Taxonomy" id="1078480"/>
    <lineage>
        <taxon>Bacteria</taxon>
        <taxon>Pseudomonadati</taxon>
        <taxon>Pseudomonadota</taxon>
        <taxon>Gammaproteobacteria</taxon>
        <taxon>Pasteurellales</taxon>
        <taxon>Pasteurellaceae</taxon>
        <taxon>Haemophilus</taxon>
    </lineage>
</organism>
<name>A0A369YGU5_9PAST</name>
<dbReference type="RefSeq" id="WP_111402116.1">
    <property type="nucleotide sequence ID" value="NZ_QEPN01000002.1"/>
</dbReference>
<proteinExistence type="predicted"/>
<dbReference type="EMBL" id="QEPN01000002">
    <property type="protein sequence ID" value="RDE73068.1"/>
    <property type="molecule type" value="Genomic_DNA"/>
</dbReference>